<accession>A0ABD5UKW7</accession>
<evidence type="ECO:0000313" key="4">
    <source>
        <dbReference type="Proteomes" id="UP001596333"/>
    </source>
</evidence>
<evidence type="ECO:0000313" key="3">
    <source>
        <dbReference type="EMBL" id="MFC6890150.1"/>
    </source>
</evidence>
<keyword evidence="2" id="KW-0812">Transmembrane</keyword>
<dbReference type="RefSeq" id="WP_379769729.1">
    <property type="nucleotide sequence ID" value="NZ_JBHSXI010000016.1"/>
</dbReference>
<dbReference type="InterPro" id="IPR040493">
    <property type="entry name" value="DUF5518"/>
</dbReference>
<comment type="caution">
    <text evidence="3">The sequence shown here is derived from an EMBL/GenBank/DDBJ whole genome shotgun (WGS) entry which is preliminary data.</text>
</comment>
<dbReference type="Proteomes" id="UP001596333">
    <property type="component" value="Unassembled WGS sequence"/>
</dbReference>
<dbReference type="EMBL" id="JBHSXI010000016">
    <property type="protein sequence ID" value="MFC6890150.1"/>
    <property type="molecule type" value="Genomic_DNA"/>
</dbReference>
<feature type="transmembrane region" description="Helical" evidence="2">
    <location>
        <begin position="140"/>
        <end position="165"/>
    </location>
</feature>
<evidence type="ECO:0000256" key="1">
    <source>
        <dbReference type="SAM" id="MobiDB-lite"/>
    </source>
</evidence>
<gene>
    <name evidence="3" type="ORF">ACFQEY_14190</name>
</gene>
<protein>
    <submittedName>
        <fullName evidence="3">DUF5518 domain-containing protein</fullName>
    </submittedName>
</protein>
<organism evidence="3 4">
    <name type="scientific">Halorubrum trueperi</name>
    <dbReference type="NCBI Taxonomy" id="2004704"/>
    <lineage>
        <taxon>Archaea</taxon>
        <taxon>Methanobacteriati</taxon>
        <taxon>Methanobacteriota</taxon>
        <taxon>Stenosarchaea group</taxon>
        <taxon>Halobacteria</taxon>
        <taxon>Halobacteriales</taxon>
        <taxon>Haloferacaceae</taxon>
        <taxon>Halorubrum</taxon>
    </lineage>
</organism>
<keyword evidence="4" id="KW-1185">Reference proteome</keyword>
<proteinExistence type="predicted"/>
<keyword evidence="2" id="KW-1133">Transmembrane helix</keyword>
<feature type="transmembrane region" description="Helical" evidence="2">
    <location>
        <begin position="110"/>
        <end position="134"/>
    </location>
</feature>
<dbReference type="AlphaFoldDB" id="A0ABD5UKW7"/>
<evidence type="ECO:0000256" key="2">
    <source>
        <dbReference type="SAM" id="Phobius"/>
    </source>
</evidence>
<feature type="compositionally biased region" description="Basic and acidic residues" evidence="1">
    <location>
        <begin position="33"/>
        <end position="50"/>
    </location>
</feature>
<sequence length="173" mass="17276">MVPDESPSDTAEAGAADDAPNRPDDAPNQPDDVPNRPDDAPDRPHGDTSDRLLAPGDDSPADLGDVLLYGVLGGVAGSVLSFVPFATVLGGALAGYLCGGRPADGLKTGAVAGAVMTLPFVAVVGFLLFFLGLAGAPAEFGILALLVIGLAAAYTFGSGVVGGYLGHYLRGKL</sequence>
<feature type="transmembrane region" description="Helical" evidence="2">
    <location>
        <begin position="66"/>
        <end position="98"/>
    </location>
</feature>
<keyword evidence="2" id="KW-0472">Membrane</keyword>
<name>A0ABD5UKW7_9EURY</name>
<reference evidence="3 4" key="1">
    <citation type="journal article" date="2019" name="Int. J. Syst. Evol. Microbiol.">
        <title>The Global Catalogue of Microorganisms (GCM) 10K type strain sequencing project: providing services to taxonomists for standard genome sequencing and annotation.</title>
        <authorList>
            <consortium name="The Broad Institute Genomics Platform"/>
            <consortium name="The Broad Institute Genome Sequencing Center for Infectious Disease"/>
            <person name="Wu L."/>
            <person name="Ma J."/>
        </authorList>
    </citation>
    <scope>NUCLEOTIDE SEQUENCE [LARGE SCALE GENOMIC DNA]</scope>
    <source>
        <strain evidence="3 4">Y73</strain>
    </source>
</reference>
<feature type="region of interest" description="Disordered" evidence="1">
    <location>
        <begin position="1"/>
        <end position="57"/>
    </location>
</feature>
<dbReference type="Pfam" id="PF17647">
    <property type="entry name" value="DUF5518"/>
    <property type="match status" value="1"/>
</dbReference>